<evidence type="ECO:0000256" key="1">
    <source>
        <dbReference type="SAM" id="SignalP"/>
    </source>
</evidence>
<dbReference type="EMBL" id="MQSV01000001">
    <property type="protein sequence ID" value="OKL49397.1"/>
    <property type="molecule type" value="Genomic_DNA"/>
</dbReference>
<protein>
    <recommendedName>
        <fullName evidence="4">DUF11 domain-containing protein</fullName>
    </recommendedName>
</protein>
<dbReference type="SUPFAM" id="SSF63829">
    <property type="entry name" value="Calcium-dependent phosphotriesterase"/>
    <property type="match status" value="1"/>
</dbReference>
<dbReference type="Gene3D" id="2.60.40.10">
    <property type="entry name" value="Immunoglobulins"/>
    <property type="match status" value="1"/>
</dbReference>
<evidence type="ECO:0000313" key="2">
    <source>
        <dbReference type="EMBL" id="OKL49397.1"/>
    </source>
</evidence>
<keyword evidence="3" id="KW-1185">Reference proteome</keyword>
<feature type="chain" id="PRO_5012343736" description="DUF11 domain-containing protein" evidence="1">
    <location>
        <begin position="22"/>
        <end position="1510"/>
    </location>
</feature>
<keyword evidence="1" id="KW-0732">Signal</keyword>
<name>A0A1Q5PPD2_9ACTO</name>
<dbReference type="InterPro" id="IPR013783">
    <property type="entry name" value="Ig-like_fold"/>
</dbReference>
<evidence type="ECO:0008006" key="4">
    <source>
        <dbReference type="Google" id="ProtNLM"/>
    </source>
</evidence>
<feature type="signal peptide" evidence="1">
    <location>
        <begin position="1"/>
        <end position="21"/>
    </location>
</feature>
<gene>
    <name evidence="2" type="ORF">BSR29_00005</name>
</gene>
<comment type="caution">
    <text evidence="2">The sequence shown here is derived from an EMBL/GenBank/DDBJ whole genome shotgun (WGS) entry which is preliminary data.</text>
</comment>
<evidence type="ECO:0000313" key="3">
    <source>
        <dbReference type="Proteomes" id="UP000186785"/>
    </source>
</evidence>
<feature type="non-terminal residue" evidence="2">
    <location>
        <position position="1510"/>
    </location>
</feature>
<reference evidence="2 3" key="1">
    <citation type="submission" date="2016-11" db="EMBL/GenBank/DDBJ databases">
        <title>Actinomyces gypaetusis sp. nov. isolated from the vulture Gypaetus barbatus in Qinghai Tibet Plateau China.</title>
        <authorList>
            <person name="Meng X."/>
        </authorList>
    </citation>
    <scope>NUCLEOTIDE SEQUENCE [LARGE SCALE GENOMIC DNA]</scope>
    <source>
        <strain evidence="2 3">VUL4_2</strain>
    </source>
</reference>
<sequence length="1510" mass="159706">MALAASLGVVTLPFVTPEAQAYTAETVPGPALEKNPVAKATMEHTFADGVTPAAGATFTYNGKVAFTGVSGTNLENIYTIYVTQAEKAPFTPAPVKSSLTFTDQNGSPVQPQSLEIEKVNDNTWKYVAKGMSGDITAKFSNEAQIAADATSGDFASASISGEVLSKPVLDMQKSDGMLVSALDGSTSDGVSTPSRGCRGYVTNTWTTKPGAWLLDIKLADNAGKGKVKFDNAPFANGAQQPPNWRDPSTFNSLKVTDASGKDITAEILAGSSYVNPDPSKPQYVIDPLIAKTGNAQWIDSTNWAWDPSTWTGRTWLPAGATVVATHGYTFENCVDPGLSTDGDTNRNIAFSLEVARPEVTANANDNDLIILPSKPGEQPKPDKAWCEDIYVVRARAGVGAAVVEGIDTFNGTSFSQLRDTMDPPPTYGAIAVDPNTKNTIFYIINKTLYQASTTPGTSGSPTSYPPVKTEGSDIAFGIDPFGILWTFDQGGGALYSLNPKDKDPQWVSHGQVKNPKNPNTVFYDITFTSSGDLVLISKAAMYAQAKRSIGLFTFNRKTIEEVRPNTVAVQPDEIKTYTSSKDVTYINGFAVGRDGSAYFGSGSDNSIFKLNENGTATPVPNARVTPGIGDMGSCSYLPPATPPVVNNDPKFQVQKSALDPVTGAPAVPGSTTENSAKVSADGATTIQYLVTVANTGGGAGDPGDVTDTIAPPKGFTIMDVLVDGKSVSANNVLTLRPGNLEAGAYKSYKITVKLQADSLEAGNNAVGDCNTEGPGQAGGGFFNSVTMSNDSDGADNNDACVPVKPRPKAHLKLVKQIVDQNGQLLSDQSDAKKFQLSAGSADPSQTLTSLNGVTGSTSVDKDVVTGNYQLFEQPSADQPAGQYFKLGDWSCDSGKQVENGKVQINENDNVTCTVQNTRMPLVHVEKVAADPSAGNSHVGKEVTPVAVPGTNPVQYRADFEYIVKVVNDSNFKAATGPVKDFFIVPAGMKWEENATAKVEFQPGESGLKAQTQTLDEKQMTAKGGAILSNNLLLPANASVSFKVTIPLVLDLKVDPETGTTAYAKQFAKLGECENIDMRGDKVTTTAKGVGNRTEVQNENLDYNKVPILDNIACIPVKPIEKWNVEKVAVNNNVAGAANGDPVVATKVGENYQATVKYLVTVTNTGLTPSRQPAIADAITLPENWTIVDIKVGKAVNGEIAKAQLASQGTDAAFEIPAGAENGLVAVNGKVQYVVEVTGQVPATKIDWEKAGECKVEEAGTAGTGFFNKVSIPGDEGTDNNNDACVPVTPGSVKVLIRKTDDTGKLYLPGAKFKVCDANPNAKANANCVPLDSEKDRLVNECKAKFDPQTKKLEFETCVYNANLPGSLTESTFQAKDLVPNKVYWLVETQAPQCYTENKDGAKEYCASLLPQPLQFKVSANGVITAYDTNGAVVEGKATETTGSSAVTCNPLTDEHCNPETCLKQVDNTFYIFNGLIKVHDPRRGELPISGGTGPMPYALAAGLLLLLSLG</sequence>
<organism evidence="2 3">
    <name type="scientific">Boudabousia liubingyangii</name>
    <dbReference type="NCBI Taxonomy" id="1921764"/>
    <lineage>
        <taxon>Bacteria</taxon>
        <taxon>Bacillati</taxon>
        <taxon>Actinomycetota</taxon>
        <taxon>Actinomycetes</taxon>
        <taxon>Actinomycetales</taxon>
        <taxon>Actinomycetaceae</taxon>
        <taxon>Boudabousia</taxon>
    </lineage>
</organism>
<dbReference type="Proteomes" id="UP000186785">
    <property type="component" value="Unassembled WGS sequence"/>
</dbReference>
<dbReference type="GO" id="GO:0005975">
    <property type="term" value="P:carbohydrate metabolic process"/>
    <property type="evidence" value="ECO:0007669"/>
    <property type="project" value="UniProtKB-ARBA"/>
</dbReference>
<proteinExistence type="predicted"/>
<accession>A0A1Q5PPD2</accession>